<dbReference type="EMBL" id="BARV01025076">
    <property type="protein sequence ID" value="GAI40398.1"/>
    <property type="molecule type" value="Genomic_DNA"/>
</dbReference>
<accession>X1N9U1</accession>
<name>X1N9U1_9ZZZZ</name>
<keyword evidence="1" id="KW-0812">Transmembrane</keyword>
<feature type="transmembrane region" description="Helical" evidence="1">
    <location>
        <begin position="127"/>
        <end position="148"/>
    </location>
</feature>
<sequence>MRTGAVEFDVPEDATYYLVGALYTTELAYLAGTMFGVSIPTGEDYGINSPGDQTAWEMVADEEKELDCKFTLDRTNVILGLFLVEQLGDEPNWTTDTVISSITTSLSGAAVVPTPSIGIDIDSMMNLMITMMIVVMMMKMMVGAMGSVTS</sequence>
<gene>
    <name evidence="2" type="ORF">S06H3_40804</name>
</gene>
<evidence type="ECO:0000256" key="1">
    <source>
        <dbReference type="SAM" id="Phobius"/>
    </source>
</evidence>
<dbReference type="AlphaFoldDB" id="X1N9U1"/>
<keyword evidence="1" id="KW-0472">Membrane</keyword>
<reference evidence="2" key="1">
    <citation type="journal article" date="2014" name="Front. Microbiol.">
        <title>High frequency of phylogenetically diverse reductive dehalogenase-homologous genes in deep subseafloor sedimentary metagenomes.</title>
        <authorList>
            <person name="Kawai M."/>
            <person name="Futagami T."/>
            <person name="Toyoda A."/>
            <person name="Takaki Y."/>
            <person name="Nishi S."/>
            <person name="Hori S."/>
            <person name="Arai W."/>
            <person name="Tsubouchi T."/>
            <person name="Morono Y."/>
            <person name="Uchiyama I."/>
            <person name="Ito T."/>
            <person name="Fujiyama A."/>
            <person name="Inagaki F."/>
            <person name="Takami H."/>
        </authorList>
    </citation>
    <scope>NUCLEOTIDE SEQUENCE</scope>
    <source>
        <strain evidence="2">Expedition CK06-06</strain>
    </source>
</reference>
<evidence type="ECO:0000313" key="2">
    <source>
        <dbReference type="EMBL" id="GAI40398.1"/>
    </source>
</evidence>
<comment type="caution">
    <text evidence="2">The sequence shown here is derived from an EMBL/GenBank/DDBJ whole genome shotgun (WGS) entry which is preliminary data.</text>
</comment>
<protein>
    <submittedName>
        <fullName evidence="2">Uncharacterized protein</fullName>
    </submittedName>
</protein>
<proteinExistence type="predicted"/>
<organism evidence="2">
    <name type="scientific">marine sediment metagenome</name>
    <dbReference type="NCBI Taxonomy" id="412755"/>
    <lineage>
        <taxon>unclassified sequences</taxon>
        <taxon>metagenomes</taxon>
        <taxon>ecological metagenomes</taxon>
    </lineage>
</organism>
<keyword evidence="1" id="KW-1133">Transmembrane helix</keyword>